<dbReference type="InterPro" id="IPR050884">
    <property type="entry name" value="CNP_phosphodiesterase-III"/>
</dbReference>
<evidence type="ECO:0000256" key="4">
    <source>
        <dbReference type="ARBA" id="ARBA00025742"/>
    </source>
</evidence>
<dbReference type="Pfam" id="PF00149">
    <property type="entry name" value="Metallophos"/>
    <property type="match status" value="1"/>
</dbReference>
<dbReference type="PANTHER" id="PTHR42988:SF2">
    <property type="entry name" value="CYCLIC NUCLEOTIDE PHOSPHODIESTERASE CBUA0032-RELATED"/>
    <property type="match status" value="1"/>
</dbReference>
<feature type="domain" description="Calcineurin-like phosphoesterase" evidence="6">
    <location>
        <begin position="236"/>
        <end position="335"/>
    </location>
</feature>
<reference evidence="7" key="1">
    <citation type="journal article" date="2022" name="ISME J.">
        <title>Identification of active gaseous-alkane degraders at natural gas seeps.</title>
        <authorList>
            <person name="Farhan Ul Haque M."/>
            <person name="Hernandez M."/>
            <person name="Crombie A.T."/>
            <person name="Murrell J.C."/>
        </authorList>
    </citation>
    <scope>NUCLEOTIDE SEQUENCE</scope>
    <source>
        <strain evidence="7">PC2</strain>
    </source>
</reference>
<feature type="transmembrane region" description="Helical" evidence="5">
    <location>
        <begin position="78"/>
        <end position="96"/>
    </location>
</feature>
<feature type="transmembrane region" description="Helical" evidence="5">
    <location>
        <begin position="40"/>
        <end position="66"/>
    </location>
</feature>
<dbReference type="Gene3D" id="3.60.21.10">
    <property type="match status" value="2"/>
</dbReference>
<keyword evidence="5" id="KW-1133">Transmembrane helix</keyword>
<dbReference type="InterPro" id="IPR004843">
    <property type="entry name" value="Calcineurin-like_PHP"/>
</dbReference>
<evidence type="ECO:0000313" key="8">
    <source>
        <dbReference type="Proteomes" id="UP001139104"/>
    </source>
</evidence>
<dbReference type="EMBL" id="JAIVFP010000001">
    <property type="protein sequence ID" value="MCI4683641.1"/>
    <property type="molecule type" value="Genomic_DNA"/>
</dbReference>
<evidence type="ECO:0000256" key="2">
    <source>
        <dbReference type="ARBA" id="ARBA00022801"/>
    </source>
</evidence>
<keyword evidence="3" id="KW-0408">Iron</keyword>
<protein>
    <submittedName>
        <fullName evidence="7">Metallophosphoesterase</fullName>
    </submittedName>
</protein>
<name>A0ABS9Z9A8_9HYPH</name>
<comment type="similarity">
    <text evidence="4">Belongs to the cyclic nucleotide phosphodiesterase class-III family.</text>
</comment>
<comment type="caution">
    <text evidence="7">The sequence shown here is derived from an EMBL/GenBank/DDBJ whole genome shotgun (WGS) entry which is preliminary data.</text>
</comment>
<keyword evidence="5" id="KW-0812">Transmembrane</keyword>
<proteinExistence type="inferred from homology"/>
<dbReference type="PANTHER" id="PTHR42988">
    <property type="entry name" value="PHOSPHOHYDROLASE"/>
    <property type="match status" value="1"/>
</dbReference>
<dbReference type="RefSeq" id="WP_243067582.1">
    <property type="nucleotide sequence ID" value="NZ_JAIVFK010000009.1"/>
</dbReference>
<accession>A0ABS9Z9A8</accession>
<evidence type="ECO:0000256" key="5">
    <source>
        <dbReference type="SAM" id="Phobius"/>
    </source>
</evidence>
<keyword evidence="1" id="KW-0479">Metal-binding</keyword>
<evidence type="ECO:0000256" key="1">
    <source>
        <dbReference type="ARBA" id="ARBA00022723"/>
    </source>
</evidence>
<evidence type="ECO:0000259" key="6">
    <source>
        <dbReference type="Pfam" id="PF00149"/>
    </source>
</evidence>
<keyword evidence="2" id="KW-0378">Hydrolase</keyword>
<organism evidence="7 8">
    <name type="scientific">Candidatus Rhodoblastus alkanivorans</name>
    <dbReference type="NCBI Taxonomy" id="2954117"/>
    <lineage>
        <taxon>Bacteria</taxon>
        <taxon>Pseudomonadati</taxon>
        <taxon>Pseudomonadota</taxon>
        <taxon>Alphaproteobacteria</taxon>
        <taxon>Hyphomicrobiales</taxon>
        <taxon>Rhodoblastaceae</taxon>
        <taxon>Rhodoblastus</taxon>
    </lineage>
</organism>
<dbReference type="Proteomes" id="UP001139104">
    <property type="component" value="Unassembled WGS sequence"/>
</dbReference>
<evidence type="ECO:0000313" key="7">
    <source>
        <dbReference type="EMBL" id="MCI4683641.1"/>
    </source>
</evidence>
<gene>
    <name evidence="7" type="ORF">K2U94_12825</name>
</gene>
<dbReference type="InterPro" id="IPR029052">
    <property type="entry name" value="Metallo-depent_PP-like"/>
</dbReference>
<keyword evidence="8" id="KW-1185">Reference proteome</keyword>
<keyword evidence="5" id="KW-0472">Membrane</keyword>
<feature type="transmembrane region" description="Helical" evidence="5">
    <location>
        <begin position="189"/>
        <end position="213"/>
    </location>
</feature>
<evidence type="ECO:0000256" key="3">
    <source>
        <dbReference type="ARBA" id="ARBA00023004"/>
    </source>
</evidence>
<feature type="transmembrane region" description="Helical" evidence="5">
    <location>
        <begin position="148"/>
        <end position="169"/>
    </location>
</feature>
<sequence length="577" mass="62601">MQPIYDPRLGDVESDASSPKKHSLLALAGSLLVEVSLPKLALAFLLLIGFPALLLGAAPIAASIWLGEIFGKVMVFQAEIWSVLVLAALVAAALFSSRRLFRLAEHNFWSLNALAVQPLYAACREALRQLAERKIAPGTGRFAAMRAAAALLAGLVICGVALLVLAWVWPATLFVADIAILDAPRRFVGAAFANSAALVSAYVAVAALAWGVADATMAQPRDLESFDPPQQGEEWRVVHLSDIHVVGERYGFRIESGRHGPRGNERLRQVFEMLEALHAREPLYAILITGDVTDAGLSTEWAEFFDMLERHPALAPLIAFAPGNHDLNIVDRGNPARLDLPTSPVKRLRKLRVLSAMDAIQGARARLVDRAGGGLSKSLSVALAPHLGEIGSFMDAGRPMFSRELSELWTKAFPLALAPDREDGLGIVLLNSNADTHFSFTNALGMISLEQARAIDSVMAHYPRAHWIVGLHHHLVEYPRPAKALSERIGTALINGAWFVRRMQSLAGRVVVMHGHRHIDWFGECGGLRIVSAPSPVMTRPDGGPPHFYVHRLAVGADRRLKLLAPERIELPLAGAA</sequence>
<dbReference type="SUPFAM" id="SSF56300">
    <property type="entry name" value="Metallo-dependent phosphatases"/>
    <property type="match status" value="1"/>
</dbReference>